<protein>
    <recommendedName>
        <fullName evidence="3">Phage terminase small subunit P27 family</fullName>
    </recommendedName>
</protein>
<comment type="caution">
    <text evidence="2">The sequence shown here is derived from an EMBL/GenBank/DDBJ whole genome shotgun (WGS) entry which is preliminary data.</text>
</comment>
<dbReference type="InterPro" id="IPR006448">
    <property type="entry name" value="Phage_term_ssu_P27"/>
</dbReference>
<evidence type="ECO:0000256" key="1">
    <source>
        <dbReference type="SAM" id="MobiDB-lite"/>
    </source>
</evidence>
<evidence type="ECO:0008006" key="3">
    <source>
        <dbReference type="Google" id="ProtNLM"/>
    </source>
</evidence>
<sequence>PKPSHLTLIEGNPGKRAINRNEPKPQPIAPPCPAWLDYEAKAEWKRVAPELERLGLLTIVDRAALAAYCIAWSHLRKAQEKLQKGDIISPYFTVVQRAQEKVRQFCAEFGLTPSSRGRMSVPEGGEKDPSWLN</sequence>
<feature type="region of interest" description="Disordered" evidence="1">
    <location>
        <begin position="1"/>
        <end position="29"/>
    </location>
</feature>
<evidence type="ECO:0000313" key="2">
    <source>
        <dbReference type="EMBL" id="KKL54928.1"/>
    </source>
</evidence>
<name>A0A0F9CZU7_9ZZZZ</name>
<dbReference type="AlphaFoldDB" id="A0A0F9CZU7"/>
<dbReference type="NCBIfam" id="TIGR01558">
    <property type="entry name" value="sm_term_P27"/>
    <property type="match status" value="1"/>
</dbReference>
<proteinExistence type="predicted"/>
<gene>
    <name evidence="2" type="ORF">LCGC14_2260500</name>
</gene>
<organism evidence="2">
    <name type="scientific">marine sediment metagenome</name>
    <dbReference type="NCBI Taxonomy" id="412755"/>
    <lineage>
        <taxon>unclassified sequences</taxon>
        <taxon>metagenomes</taxon>
        <taxon>ecological metagenomes</taxon>
    </lineage>
</organism>
<reference evidence="2" key="1">
    <citation type="journal article" date="2015" name="Nature">
        <title>Complex archaea that bridge the gap between prokaryotes and eukaryotes.</title>
        <authorList>
            <person name="Spang A."/>
            <person name="Saw J.H."/>
            <person name="Jorgensen S.L."/>
            <person name="Zaremba-Niedzwiedzka K."/>
            <person name="Martijn J."/>
            <person name="Lind A.E."/>
            <person name="van Eijk R."/>
            <person name="Schleper C."/>
            <person name="Guy L."/>
            <person name="Ettema T.J."/>
        </authorList>
    </citation>
    <scope>NUCLEOTIDE SEQUENCE</scope>
</reference>
<feature type="non-terminal residue" evidence="2">
    <location>
        <position position="1"/>
    </location>
</feature>
<accession>A0A0F9CZU7</accession>
<dbReference type="Pfam" id="PF05119">
    <property type="entry name" value="Terminase_4"/>
    <property type="match status" value="1"/>
</dbReference>
<dbReference type="EMBL" id="LAZR01031023">
    <property type="protein sequence ID" value="KKL54928.1"/>
    <property type="molecule type" value="Genomic_DNA"/>
</dbReference>